<proteinExistence type="predicted"/>
<feature type="transmembrane region" description="Helical" evidence="6">
    <location>
        <begin position="21"/>
        <end position="43"/>
    </location>
</feature>
<dbReference type="EMBL" id="SIRE01000035">
    <property type="protein sequence ID" value="TBL69954.1"/>
    <property type="molecule type" value="Genomic_DNA"/>
</dbReference>
<keyword evidence="5 6" id="KW-0472">Membrane</keyword>
<sequence length="294" mass="33097">MDFIKEGAEIWMDLGLLIEAYGFRTVFSPELAVMTLLLALFYWKYGREDVSGLGSAGFALGIFLFYFALGGPLNLLGHFWFSIHMLQQSILYLVVPPLILAGLPAKFYSRTLQIPVVRSVIAVGGNPIVALLLFNGLFSFYHVPVIFEAAMSNYALHNMLHILLLVTAFGLWWPVYCLAGRQMLSPLKKIGYIFLNGLMLTPACGLIIFANEPLYAIYTGDTHLLCLPFYSLTVNQKPFELPWLTQLADQQLGGVVMKIVQEISYGIMLGYVFFQWFRKENADDQDDRLPEAAI</sequence>
<dbReference type="OrthoDB" id="128422at2"/>
<protein>
    <recommendedName>
        <fullName evidence="9">Cytochrome c oxidase assembly factor CtaG</fullName>
    </recommendedName>
</protein>
<feature type="transmembrane region" description="Helical" evidence="6">
    <location>
        <begin position="89"/>
        <end position="108"/>
    </location>
</feature>
<evidence type="ECO:0000256" key="3">
    <source>
        <dbReference type="ARBA" id="ARBA00022692"/>
    </source>
</evidence>
<reference evidence="7 8" key="1">
    <citation type="submission" date="2019-02" db="EMBL/GenBank/DDBJ databases">
        <title>Paenibacillus sp. nov., isolated from surface-sterilized tissue of Thalictrum simplex L.</title>
        <authorList>
            <person name="Tuo L."/>
        </authorList>
    </citation>
    <scope>NUCLEOTIDE SEQUENCE [LARGE SCALE GENOMIC DNA]</scope>
    <source>
        <strain evidence="7 8">N2SHLJ1</strain>
    </source>
</reference>
<keyword evidence="2" id="KW-1003">Cell membrane</keyword>
<keyword evidence="3 6" id="KW-0812">Transmembrane</keyword>
<keyword evidence="8" id="KW-1185">Reference proteome</keyword>
<evidence type="ECO:0000256" key="2">
    <source>
        <dbReference type="ARBA" id="ARBA00022475"/>
    </source>
</evidence>
<feature type="transmembrane region" description="Helical" evidence="6">
    <location>
        <begin position="190"/>
        <end position="209"/>
    </location>
</feature>
<dbReference type="InterPro" id="IPR019108">
    <property type="entry name" value="Caa3_assmbl_CtaG-rel"/>
</dbReference>
<accession>A0A4Q9DG47</accession>
<evidence type="ECO:0000256" key="5">
    <source>
        <dbReference type="ARBA" id="ARBA00023136"/>
    </source>
</evidence>
<evidence type="ECO:0000256" key="1">
    <source>
        <dbReference type="ARBA" id="ARBA00004651"/>
    </source>
</evidence>
<evidence type="ECO:0000313" key="7">
    <source>
        <dbReference type="EMBL" id="TBL69954.1"/>
    </source>
</evidence>
<evidence type="ECO:0000256" key="4">
    <source>
        <dbReference type="ARBA" id="ARBA00022989"/>
    </source>
</evidence>
<evidence type="ECO:0000313" key="8">
    <source>
        <dbReference type="Proteomes" id="UP000293142"/>
    </source>
</evidence>
<evidence type="ECO:0008006" key="9">
    <source>
        <dbReference type="Google" id="ProtNLM"/>
    </source>
</evidence>
<keyword evidence="4 6" id="KW-1133">Transmembrane helix</keyword>
<dbReference type="Pfam" id="PF09678">
    <property type="entry name" value="Caa3_CtaG"/>
    <property type="match status" value="1"/>
</dbReference>
<comment type="subcellular location">
    <subcellularLocation>
        <location evidence="1">Cell membrane</location>
        <topology evidence="1">Multi-pass membrane protein</topology>
    </subcellularLocation>
</comment>
<comment type="caution">
    <text evidence="7">The sequence shown here is derived from an EMBL/GenBank/DDBJ whole genome shotgun (WGS) entry which is preliminary data.</text>
</comment>
<feature type="transmembrane region" description="Helical" evidence="6">
    <location>
        <begin position="50"/>
        <end position="69"/>
    </location>
</feature>
<feature type="transmembrane region" description="Helical" evidence="6">
    <location>
        <begin position="255"/>
        <end position="274"/>
    </location>
</feature>
<name>A0A4Q9DG47_9BACL</name>
<dbReference type="Proteomes" id="UP000293142">
    <property type="component" value="Unassembled WGS sequence"/>
</dbReference>
<gene>
    <name evidence="7" type="ORF">EYB31_34670</name>
</gene>
<dbReference type="GO" id="GO:0005886">
    <property type="term" value="C:plasma membrane"/>
    <property type="evidence" value="ECO:0007669"/>
    <property type="project" value="UniProtKB-SubCell"/>
</dbReference>
<organism evidence="7 8">
    <name type="scientific">Paenibacillus thalictri</name>
    <dbReference type="NCBI Taxonomy" id="2527873"/>
    <lineage>
        <taxon>Bacteria</taxon>
        <taxon>Bacillati</taxon>
        <taxon>Bacillota</taxon>
        <taxon>Bacilli</taxon>
        <taxon>Bacillales</taxon>
        <taxon>Paenibacillaceae</taxon>
        <taxon>Paenibacillus</taxon>
    </lineage>
</organism>
<evidence type="ECO:0000256" key="6">
    <source>
        <dbReference type="SAM" id="Phobius"/>
    </source>
</evidence>
<feature type="transmembrane region" description="Helical" evidence="6">
    <location>
        <begin position="120"/>
        <end position="143"/>
    </location>
</feature>
<dbReference type="AlphaFoldDB" id="A0A4Q9DG47"/>
<feature type="transmembrane region" description="Helical" evidence="6">
    <location>
        <begin position="155"/>
        <end position="178"/>
    </location>
</feature>